<keyword evidence="3" id="KW-1185">Reference proteome</keyword>
<feature type="compositionally biased region" description="Polar residues" evidence="1">
    <location>
        <begin position="104"/>
        <end position="117"/>
    </location>
</feature>
<sequence length="206" mass="23391">MSYFSDSFAIIVMQQLNEDQFWSSALGTWIKDCICSTSEIAPSRTWRHRTKNELQSTDDEQPVQYSELCDGYALNLIFLFIDPEASDQIDGLIRERTSLPTIACSHTKNPSTSSDGSPDNAFPNISTSLSPTSIPTPLPGRLKAFRVLFHNLRTFYRSRSQLLMSLPDAVTIVRHPVPDLQDEKERKAASWLTTWAIPPDLWPWEV</sequence>
<dbReference type="Gene3D" id="1.10.418.10">
    <property type="entry name" value="Calponin-like domain"/>
    <property type="match status" value="1"/>
</dbReference>
<evidence type="ECO:0000313" key="2">
    <source>
        <dbReference type="EMBL" id="KAI1720977.1"/>
    </source>
</evidence>
<dbReference type="Proteomes" id="UP001201812">
    <property type="component" value="Unassembled WGS sequence"/>
</dbReference>
<evidence type="ECO:0000313" key="3">
    <source>
        <dbReference type="Proteomes" id="UP001201812"/>
    </source>
</evidence>
<gene>
    <name evidence="2" type="ORF">DdX_05228</name>
</gene>
<comment type="caution">
    <text evidence="2">The sequence shown here is derived from an EMBL/GenBank/DDBJ whole genome shotgun (WGS) entry which is preliminary data.</text>
</comment>
<dbReference type="InterPro" id="IPR036872">
    <property type="entry name" value="CH_dom_sf"/>
</dbReference>
<organism evidence="2 3">
    <name type="scientific">Ditylenchus destructor</name>
    <dbReference type="NCBI Taxonomy" id="166010"/>
    <lineage>
        <taxon>Eukaryota</taxon>
        <taxon>Metazoa</taxon>
        <taxon>Ecdysozoa</taxon>
        <taxon>Nematoda</taxon>
        <taxon>Chromadorea</taxon>
        <taxon>Rhabditida</taxon>
        <taxon>Tylenchina</taxon>
        <taxon>Tylenchomorpha</taxon>
        <taxon>Sphaerularioidea</taxon>
        <taxon>Anguinidae</taxon>
        <taxon>Anguininae</taxon>
        <taxon>Ditylenchus</taxon>
    </lineage>
</organism>
<protein>
    <submittedName>
        <fullName evidence="2">Uncharacterized protein</fullName>
    </submittedName>
</protein>
<accession>A0AAD4N8Z6</accession>
<feature type="region of interest" description="Disordered" evidence="1">
    <location>
        <begin position="104"/>
        <end position="133"/>
    </location>
</feature>
<dbReference type="AlphaFoldDB" id="A0AAD4N8Z6"/>
<reference evidence="2" key="1">
    <citation type="submission" date="2022-01" db="EMBL/GenBank/DDBJ databases">
        <title>Genome Sequence Resource for Two Populations of Ditylenchus destructor, the Migratory Endoparasitic Phytonematode.</title>
        <authorList>
            <person name="Zhang H."/>
            <person name="Lin R."/>
            <person name="Xie B."/>
        </authorList>
    </citation>
    <scope>NUCLEOTIDE SEQUENCE</scope>
    <source>
        <strain evidence="2">BazhouSP</strain>
    </source>
</reference>
<dbReference type="EMBL" id="JAKKPZ010000005">
    <property type="protein sequence ID" value="KAI1720977.1"/>
    <property type="molecule type" value="Genomic_DNA"/>
</dbReference>
<proteinExistence type="predicted"/>
<evidence type="ECO:0000256" key="1">
    <source>
        <dbReference type="SAM" id="MobiDB-lite"/>
    </source>
</evidence>
<name>A0AAD4N8Z6_9BILA</name>